<reference evidence="3" key="1">
    <citation type="submission" date="2025-08" db="UniProtKB">
        <authorList>
            <consortium name="RefSeq"/>
        </authorList>
    </citation>
    <scope>IDENTIFICATION</scope>
</reference>
<dbReference type="GeneID" id="108017342"/>
<dbReference type="AlphaFoldDB" id="A0AB40DHP9"/>
<organism evidence="2 3">
    <name type="scientific">Drosophila suzukii</name>
    <name type="common">Spotted-wing drosophila fruit fly</name>
    <dbReference type="NCBI Taxonomy" id="28584"/>
    <lineage>
        <taxon>Eukaryota</taxon>
        <taxon>Metazoa</taxon>
        <taxon>Ecdysozoa</taxon>
        <taxon>Arthropoda</taxon>
        <taxon>Hexapoda</taxon>
        <taxon>Insecta</taxon>
        <taxon>Pterygota</taxon>
        <taxon>Neoptera</taxon>
        <taxon>Endopterygota</taxon>
        <taxon>Diptera</taxon>
        <taxon>Brachycera</taxon>
        <taxon>Muscomorpha</taxon>
        <taxon>Ephydroidea</taxon>
        <taxon>Drosophilidae</taxon>
        <taxon>Drosophila</taxon>
        <taxon>Sophophora</taxon>
    </lineage>
</organism>
<dbReference type="Proteomes" id="UP001652628">
    <property type="component" value="Chromosome 3"/>
</dbReference>
<evidence type="ECO:0000313" key="2">
    <source>
        <dbReference type="Proteomes" id="UP001652628"/>
    </source>
</evidence>
<feature type="signal peptide" evidence="1">
    <location>
        <begin position="1"/>
        <end position="19"/>
    </location>
</feature>
<dbReference type="RefSeq" id="XP_065722710.2">
    <property type="nucleotide sequence ID" value="XM_065866638.2"/>
</dbReference>
<evidence type="ECO:0000313" key="3">
    <source>
        <dbReference type="RefSeq" id="XP_065722710.2"/>
    </source>
</evidence>
<dbReference type="PROSITE" id="PS51257">
    <property type="entry name" value="PROKAR_LIPOPROTEIN"/>
    <property type="match status" value="1"/>
</dbReference>
<keyword evidence="2" id="KW-1185">Reference proteome</keyword>
<accession>A0AB40DHP9</accession>
<gene>
    <name evidence="3" type="primary">LOC108017342</name>
</gene>
<evidence type="ECO:0000256" key="1">
    <source>
        <dbReference type="SAM" id="SignalP"/>
    </source>
</evidence>
<name>A0AB40DHP9_DROSZ</name>
<sequence length="65" mass="6823">MFNIKLIILVALAITMVQSCSIEQSEEEVQCGCCKSQCPSCGSKSCGCGCRPCRCCSSCGCGCQN</sequence>
<proteinExistence type="predicted"/>
<feature type="chain" id="PRO_5044720618" evidence="1">
    <location>
        <begin position="20"/>
        <end position="65"/>
    </location>
</feature>
<keyword evidence="1" id="KW-0732">Signal</keyword>
<protein>
    <submittedName>
        <fullName evidence="3">Keratin-associated protein 5-10</fullName>
    </submittedName>
</protein>